<accession>A0AAD4I8K0</accession>
<organism evidence="1 2">
    <name type="scientific">Alternaria panax</name>
    <dbReference type="NCBI Taxonomy" id="48097"/>
    <lineage>
        <taxon>Eukaryota</taxon>
        <taxon>Fungi</taxon>
        <taxon>Dikarya</taxon>
        <taxon>Ascomycota</taxon>
        <taxon>Pezizomycotina</taxon>
        <taxon>Dothideomycetes</taxon>
        <taxon>Pleosporomycetidae</taxon>
        <taxon>Pleosporales</taxon>
        <taxon>Pleosporineae</taxon>
        <taxon>Pleosporaceae</taxon>
        <taxon>Alternaria</taxon>
        <taxon>Alternaria sect. Panax</taxon>
    </lineage>
</organism>
<evidence type="ECO:0000313" key="2">
    <source>
        <dbReference type="Proteomes" id="UP001199106"/>
    </source>
</evidence>
<proteinExistence type="predicted"/>
<reference evidence="1" key="1">
    <citation type="submission" date="2021-07" db="EMBL/GenBank/DDBJ databases">
        <title>Genome Resource of American Ginseng Black Spot Pathogen Alternaria panax.</title>
        <authorList>
            <person name="Qiu C."/>
            <person name="Wang W."/>
            <person name="Liu Z."/>
        </authorList>
    </citation>
    <scope>NUCLEOTIDE SEQUENCE</scope>
    <source>
        <strain evidence="1">BNCC115425</strain>
    </source>
</reference>
<dbReference type="AlphaFoldDB" id="A0AAD4I8K0"/>
<sequence>MTTTTIAGLWASWNDPNEIVNVETYAAPQTYQWTAEQVKAQFQSDGQPLICCPRLPAPTIPTAIMEINYSRNNIPVLQYYMDQDPFWLAHRILLQAQFVSATRFTTDECYFFAEEGEPTVQFNGRPLTEAEGEQLHYEPGKVDMKDLQPTEVKMKKGVAMRIPPLTVYCFLVVEDSLITTGGIVPRGVGVGDGMTDLLEFE</sequence>
<comment type="caution">
    <text evidence="1">The sequence shown here is derived from an EMBL/GenBank/DDBJ whole genome shotgun (WGS) entry which is preliminary data.</text>
</comment>
<dbReference type="EMBL" id="JAANER010000004">
    <property type="protein sequence ID" value="KAG9190258.1"/>
    <property type="molecule type" value="Genomic_DNA"/>
</dbReference>
<keyword evidence="2" id="KW-1185">Reference proteome</keyword>
<gene>
    <name evidence="1" type="ORF">G6011_08346</name>
</gene>
<protein>
    <submittedName>
        <fullName evidence="1">Uncharacterized protein</fullName>
    </submittedName>
</protein>
<name>A0AAD4I8K0_9PLEO</name>
<dbReference type="Proteomes" id="UP001199106">
    <property type="component" value="Unassembled WGS sequence"/>
</dbReference>
<evidence type="ECO:0000313" key="1">
    <source>
        <dbReference type="EMBL" id="KAG9190258.1"/>
    </source>
</evidence>